<reference evidence="5 6" key="1">
    <citation type="submission" date="2018-01" db="EMBL/GenBank/DDBJ databases">
        <title>Superficieibacter electus gen. nov., sp. nov., an extended-spectrum beta-lactamase possessing member of the Enterobacteriaceae family, isolated from intensive care unit surfaces.</title>
        <authorList>
            <person name="Potter R.F."/>
            <person name="D'Souza A.W."/>
        </authorList>
    </citation>
    <scope>NUCLEOTIDE SEQUENCE [LARGE SCALE GENOMIC DNA]</scope>
    <source>
        <strain evidence="4 6">BP-1</strain>
        <strain evidence="3 5">BP-2</strain>
    </source>
</reference>
<dbReference type="AlphaFoldDB" id="A0A2P5GIK3"/>
<organism evidence="4 6">
    <name type="scientific">Superficieibacter electus</name>
    <dbReference type="NCBI Taxonomy" id="2022662"/>
    <lineage>
        <taxon>Bacteria</taxon>
        <taxon>Pseudomonadati</taxon>
        <taxon>Pseudomonadota</taxon>
        <taxon>Gammaproteobacteria</taxon>
        <taxon>Enterobacterales</taxon>
        <taxon>Enterobacteriaceae</taxon>
        <taxon>Superficieibacter</taxon>
    </lineage>
</organism>
<dbReference type="Gene3D" id="3.40.50.720">
    <property type="entry name" value="NAD(P)-binding Rossmann-like Domain"/>
    <property type="match status" value="1"/>
</dbReference>
<evidence type="ECO:0000259" key="2">
    <source>
        <dbReference type="Pfam" id="PF22725"/>
    </source>
</evidence>
<proteinExistence type="predicted"/>
<name>A0A2P5GIK3_9ENTR</name>
<dbReference type="Gene3D" id="3.30.360.10">
    <property type="entry name" value="Dihydrodipicolinate Reductase, domain 2"/>
    <property type="match status" value="1"/>
</dbReference>
<evidence type="ECO:0000313" key="4">
    <source>
        <dbReference type="EMBL" id="POP42965.1"/>
    </source>
</evidence>
<comment type="caution">
    <text evidence="4">The sequence shown here is derived from an EMBL/GenBank/DDBJ whole genome shotgun (WGS) entry which is preliminary data.</text>
</comment>
<evidence type="ECO:0000259" key="1">
    <source>
        <dbReference type="Pfam" id="PF01408"/>
    </source>
</evidence>
<protein>
    <submittedName>
        <fullName evidence="4">Gfo/Idh/MocA family oxidoreductase</fullName>
    </submittedName>
</protein>
<accession>A0A2P5GIK3</accession>
<dbReference type="GO" id="GO:0000166">
    <property type="term" value="F:nucleotide binding"/>
    <property type="evidence" value="ECO:0007669"/>
    <property type="project" value="InterPro"/>
</dbReference>
<dbReference type="Pfam" id="PF22725">
    <property type="entry name" value="GFO_IDH_MocA_C3"/>
    <property type="match status" value="1"/>
</dbReference>
<dbReference type="EMBL" id="PQGD01000027">
    <property type="protein sequence ID" value="POP42965.1"/>
    <property type="molecule type" value="Genomic_DNA"/>
</dbReference>
<dbReference type="Proteomes" id="UP000237073">
    <property type="component" value="Unassembled WGS sequence"/>
</dbReference>
<dbReference type="InterPro" id="IPR055170">
    <property type="entry name" value="GFO_IDH_MocA-like_dom"/>
</dbReference>
<dbReference type="SUPFAM" id="SSF55347">
    <property type="entry name" value="Glyceraldehyde-3-phosphate dehydrogenase-like, C-terminal domain"/>
    <property type="match status" value="1"/>
</dbReference>
<dbReference type="RefSeq" id="WP_103678563.1">
    <property type="nucleotide sequence ID" value="NZ_PQGD01000027.1"/>
</dbReference>
<feature type="domain" description="GFO/IDH/MocA-like oxidoreductase" evidence="2">
    <location>
        <begin position="134"/>
        <end position="255"/>
    </location>
</feature>
<dbReference type="Proteomes" id="UP000247005">
    <property type="component" value="Unassembled WGS sequence"/>
</dbReference>
<dbReference type="SUPFAM" id="SSF51735">
    <property type="entry name" value="NAD(P)-binding Rossmann-fold domains"/>
    <property type="match status" value="1"/>
</dbReference>
<dbReference type="InterPro" id="IPR036291">
    <property type="entry name" value="NAD(P)-bd_dom_sf"/>
</dbReference>
<dbReference type="InterPro" id="IPR052515">
    <property type="entry name" value="Gfo/Idh/MocA_Oxidoreductase"/>
</dbReference>
<sequence>MLNVAIVGTGNISHNHIQSYLQFADRCRIVALVDIYPEKAEEKKQRYGLTEATVYSSHEAMLDAEATVDIVDVCTPPYVHAEITIHALDAGKHVLCEKPMAASLAECDAMIAAQQRSGKTLSIIAQNRFTDAFWRLKSAVDSGEIGKICHAQVDSFWWRGHCYYDLWWRGTWEKEGGGCTLNHAVHHIDAIQWMLGFPSEVVAMMTNVAHDNAEVEDLSAAIFRYPGGALTQLTASVVHHGEDQKIVIQGDKARISAPWDVWASVSADNGFPQPDHDVQRENRLNDLFHSTPALKWTLHSGQIDNLLTAITNAVPPLIDGLQGKRSLEIITAIYKSSITRQVVSLPIGTDDPYYQTGGLFSLAPHFYEKAASVENFSEVGAIPLGKDLDTGARK</sequence>
<evidence type="ECO:0000313" key="5">
    <source>
        <dbReference type="Proteomes" id="UP000237073"/>
    </source>
</evidence>
<evidence type="ECO:0000313" key="6">
    <source>
        <dbReference type="Proteomes" id="UP000247005"/>
    </source>
</evidence>
<feature type="domain" description="Gfo/Idh/MocA-like oxidoreductase N-terminal" evidence="1">
    <location>
        <begin position="2"/>
        <end position="123"/>
    </location>
</feature>
<dbReference type="OrthoDB" id="9781031at2"/>
<dbReference type="InterPro" id="IPR000683">
    <property type="entry name" value="Gfo/Idh/MocA-like_OxRdtase_N"/>
</dbReference>
<keyword evidence="5" id="KW-1185">Reference proteome</keyword>
<dbReference type="PANTHER" id="PTHR43249:SF1">
    <property type="entry name" value="D-GLUCOSIDE 3-DEHYDROGENASE"/>
    <property type="match status" value="1"/>
</dbReference>
<dbReference type="Pfam" id="PF01408">
    <property type="entry name" value="GFO_IDH_MocA"/>
    <property type="match status" value="1"/>
</dbReference>
<gene>
    <name evidence="4" type="ORF">CHU32_24200</name>
    <name evidence="3" type="ORF">CHU33_24650</name>
</gene>
<evidence type="ECO:0000313" key="3">
    <source>
        <dbReference type="EMBL" id="POP41071.1"/>
    </source>
</evidence>
<dbReference type="PANTHER" id="PTHR43249">
    <property type="entry name" value="UDP-N-ACETYL-2-AMINO-2-DEOXY-D-GLUCURONATE OXIDASE"/>
    <property type="match status" value="1"/>
</dbReference>
<dbReference type="EMBL" id="PQGE01000031">
    <property type="protein sequence ID" value="POP41071.1"/>
    <property type="molecule type" value="Genomic_DNA"/>
</dbReference>